<proteinExistence type="predicted"/>
<keyword evidence="3" id="KW-0472">Membrane</keyword>
<dbReference type="InterPro" id="IPR050490">
    <property type="entry name" value="Bact_solute-bd_prot1"/>
</dbReference>
<evidence type="ECO:0000313" key="10">
    <source>
        <dbReference type="Proteomes" id="UP001209276"/>
    </source>
</evidence>
<evidence type="ECO:0000256" key="6">
    <source>
        <dbReference type="SAM" id="SignalP"/>
    </source>
</evidence>
<feature type="signal peptide" evidence="6">
    <location>
        <begin position="1"/>
        <end position="30"/>
    </location>
</feature>
<dbReference type="PANTHER" id="PTHR43649:SF33">
    <property type="entry name" value="POLYGALACTURONAN_RHAMNOGALACTURONAN-BINDING PROTEIN YTCQ"/>
    <property type="match status" value="1"/>
</dbReference>
<dbReference type="GeneID" id="76997478"/>
<keyword evidence="10" id="KW-1185">Reference proteome</keyword>
<evidence type="ECO:0000313" key="9">
    <source>
        <dbReference type="Proteomes" id="UP000315377"/>
    </source>
</evidence>
<dbReference type="SUPFAM" id="SSF53850">
    <property type="entry name" value="Periplasmic binding protein-like II"/>
    <property type="match status" value="1"/>
</dbReference>
<dbReference type="Proteomes" id="UP001209276">
    <property type="component" value="Unassembled WGS sequence"/>
</dbReference>
<accession>A0AAP9DYR4</accession>
<name>A0AAP9DYR4_PANTH</name>
<dbReference type="InterPro" id="IPR006059">
    <property type="entry name" value="SBP"/>
</dbReference>
<dbReference type="PANTHER" id="PTHR43649">
    <property type="entry name" value="ARABINOSE-BINDING PROTEIN-RELATED"/>
    <property type="match status" value="1"/>
</dbReference>
<dbReference type="EMBL" id="CP041405">
    <property type="protein sequence ID" value="QDM44821.1"/>
    <property type="molecule type" value="Genomic_DNA"/>
</dbReference>
<evidence type="ECO:0000313" key="8">
    <source>
        <dbReference type="EMBL" id="QDM44821.1"/>
    </source>
</evidence>
<dbReference type="Proteomes" id="UP000315377">
    <property type="component" value="Chromosome"/>
</dbReference>
<evidence type="ECO:0000256" key="1">
    <source>
        <dbReference type="ARBA" id="ARBA00022475"/>
    </source>
</evidence>
<organism evidence="8 9">
    <name type="scientific">Paenibacillus thiaminolyticus</name>
    <name type="common">Bacillus thiaminolyticus</name>
    <dbReference type="NCBI Taxonomy" id="49283"/>
    <lineage>
        <taxon>Bacteria</taxon>
        <taxon>Bacillati</taxon>
        <taxon>Bacillota</taxon>
        <taxon>Bacilli</taxon>
        <taxon>Bacillales</taxon>
        <taxon>Paenibacillaceae</taxon>
        <taxon>Paenibacillus</taxon>
    </lineage>
</organism>
<reference evidence="8 9" key="1">
    <citation type="submission" date="2019-07" db="EMBL/GenBank/DDBJ databases">
        <title>Paenibacillus thiaminolyticus NRRL B-4156.</title>
        <authorList>
            <person name="Hehnly C."/>
            <person name="Zhang L."/>
        </authorList>
    </citation>
    <scope>NUCLEOTIDE SEQUENCE [LARGE SCALE GENOMIC DNA]</scope>
    <source>
        <strain evidence="8 9">NRRL B-4156</strain>
    </source>
</reference>
<keyword evidence="4" id="KW-0564">Palmitate</keyword>
<keyword evidence="2 6" id="KW-0732">Signal</keyword>
<keyword evidence="1" id="KW-1003">Cell membrane</keyword>
<dbReference type="AlphaFoldDB" id="A0AAP9DYR4"/>
<dbReference type="Pfam" id="PF01547">
    <property type="entry name" value="SBP_bac_1"/>
    <property type="match status" value="1"/>
</dbReference>
<evidence type="ECO:0000313" key="7">
    <source>
        <dbReference type="EMBL" id="MCY9609564.1"/>
    </source>
</evidence>
<evidence type="ECO:0000256" key="3">
    <source>
        <dbReference type="ARBA" id="ARBA00023136"/>
    </source>
</evidence>
<dbReference type="Gene3D" id="3.40.190.10">
    <property type="entry name" value="Periplasmic binding protein-like II"/>
    <property type="match status" value="2"/>
</dbReference>
<evidence type="ECO:0000256" key="4">
    <source>
        <dbReference type="ARBA" id="ARBA00023139"/>
    </source>
</evidence>
<sequence length="448" mass="49623">MPQPDAVIAKVMKKTMILALSILLAGFSIAGCSSSKNADANTSKSSISGDIVVITNDAGSIDTLFKDYEKRFKEKYPEVNSVRFEAVQDYDNNMRTRMSTKNYGDVLYNPNLSADKFAQFYEPLGTVEDMKQKYTFAERGAYDGQVYMLPVSGDVSGIMYNKKVFEQAGITEWPTTVDEFMADMRAIKEKTSAIPYYSNYNAGWPLSQWKGNEAVIANDSAYRNQTLPHDPEPFAAGKPNYILYHVLYDLTKEGLIEADPTTSDFDKSLQMIANGQIGSMALGSWALSNARSLADNPDDVGFMPFPNADHKAMLNAGYGMAVNVNSKNKATAKAFVEFFITESGYAEAQGNVPGVVGGKVPESLNDMEKNNVEFMVELPSIQGEEGLVEEILSQSEVGLYDEKFGRRIIDTALGRSQEGFTSFDDIVNRMNQDWSNAQKEVFAKRNIQ</sequence>
<gene>
    <name evidence="8" type="ORF">FLT43_16060</name>
    <name evidence="7" type="ORF">M5W83_20655</name>
</gene>
<protein>
    <submittedName>
        <fullName evidence="7 8">ABC transporter substrate-binding protein</fullName>
    </submittedName>
</protein>
<keyword evidence="5" id="KW-0449">Lipoprotein</keyword>
<feature type="chain" id="PRO_5042987597" evidence="6">
    <location>
        <begin position="31"/>
        <end position="448"/>
    </location>
</feature>
<dbReference type="EMBL" id="JAMDMM010000040">
    <property type="protein sequence ID" value="MCY9609564.1"/>
    <property type="molecule type" value="Genomic_DNA"/>
</dbReference>
<evidence type="ECO:0000256" key="2">
    <source>
        <dbReference type="ARBA" id="ARBA00022729"/>
    </source>
</evidence>
<evidence type="ECO:0000256" key="5">
    <source>
        <dbReference type="ARBA" id="ARBA00023288"/>
    </source>
</evidence>
<reference evidence="7 10" key="2">
    <citation type="submission" date="2022-05" db="EMBL/GenBank/DDBJ databases">
        <title>Genome Sequencing of Bee-Associated Microbes.</title>
        <authorList>
            <person name="Dunlap C."/>
        </authorList>
    </citation>
    <scope>NUCLEOTIDE SEQUENCE [LARGE SCALE GENOMIC DNA]</scope>
    <source>
        <strain evidence="7 10">NRRL B-14613</strain>
    </source>
</reference>
<dbReference type="RefSeq" id="WP_087440410.1">
    <property type="nucleotide sequence ID" value="NZ_CABMNB010000005.1"/>
</dbReference>